<keyword evidence="1" id="KW-0663">Pyridoxal phosphate</keyword>
<dbReference type="OrthoDB" id="9808002at2"/>
<keyword evidence="3" id="KW-0456">Lyase</keyword>
<protein>
    <submittedName>
        <fullName evidence="3">Selenocysteine lyase/Cysteine desulfurase</fullName>
    </submittedName>
</protein>
<dbReference type="InterPro" id="IPR015421">
    <property type="entry name" value="PyrdxlP-dep_Trfase_major"/>
</dbReference>
<dbReference type="Pfam" id="PF00266">
    <property type="entry name" value="Aminotran_5"/>
    <property type="match status" value="1"/>
</dbReference>
<dbReference type="PANTHER" id="PTHR43586">
    <property type="entry name" value="CYSTEINE DESULFURASE"/>
    <property type="match status" value="1"/>
</dbReference>
<evidence type="ECO:0000256" key="1">
    <source>
        <dbReference type="ARBA" id="ARBA00022898"/>
    </source>
</evidence>
<dbReference type="PANTHER" id="PTHR43586:SF15">
    <property type="entry name" value="BLR3095 PROTEIN"/>
    <property type="match status" value="1"/>
</dbReference>
<proteinExistence type="predicted"/>
<dbReference type="InterPro" id="IPR015424">
    <property type="entry name" value="PyrdxlP-dep_Trfase"/>
</dbReference>
<gene>
    <name evidence="3" type="ORF">SAMN02745206_01164</name>
</gene>
<dbReference type="InterPro" id="IPR015422">
    <property type="entry name" value="PyrdxlP-dep_Trfase_small"/>
</dbReference>
<dbReference type="SUPFAM" id="SSF53383">
    <property type="entry name" value="PLP-dependent transferases"/>
    <property type="match status" value="1"/>
</dbReference>
<evidence type="ECO:0000259" key="2">
    <source>
        <dbReference type="Pfam" id="PF00266"/>
    </source>
</evidence>
<evidence type="ECO:0000313" key="4">
    <source>
        <dbReference type="Proteomes" id="UP000184076"/>
    </source>
</evidence>
<dbReference type="AlphaFoldDB" id="A0A1M4Y0G7"/>
<dbReference type="RefSeq" id="WP_073037833.1">
    <property type="nucleotide sequence ID" value="NZ_FQVB01000009.1"/>
</dbReference>
<organism evidence="3 4">
    <name type="scientific">Desulfacinum infernum DSM 9756</name>
    <dbReference type="NCBI Taxonomy" id="1121391"/>
    <lineage>
        <taxon>Bacteria</taxon>
        <taxon>Pseudomonadati</taxon>
        <taxon>Thermodesulfobacteriota</taxon>
        <taxon>Syntrophobacteria</taxon>
        <taxon>Syntrophobacterales</taxon>
        <taxon>Syntrophobacteraceae</taxon>
        <taxon>Desulfacinum</taxon>
    </lineage>
</organism>
<accession>A0A1M4Y0G7</accession>
<dbReference type="InterPro" id="IPR000192">
    <property type="entry name" value="Aminotrans_V_dom"/>
</dbReference>
<sequence length="386" mass="42992">MFQKTRELFPVKEEGVFLAHCAISPVPEPACRAMTAAVRDQMRRGMSGLSGYFQSVEKLRAAAARLLDTDPDNLAFVKNTSEAMGMIANGYPFRLGDRIISYVHEYPANHYPWRLQEKRGVELVLLPDRHLADADTGERPCGWSMEDVERLVTDRTRVIAVSHVQFTSGFAADLKELGAFCKERGIDLVVDAAQSLGCLPVRPEEWNIAAVVASGWKWLFGPTGTGLFYTAPEFRQKLADVLVGAECMVQGDDYLNHTWQPHATARRFEYSTTPTLLAVALEASLTSAVLPYPPEAVAAEVFRLQDRILAGIDRDRYKPVLFSGAHRSGILSFICRWNPDEIMKRAAQEGVFVSSRCGYLRLAPHWCTTDEEVDRAVEVLNGIEPG</sequence>
<keyword evidence="4" id="KW-1185">Reference proteome</keyword>
<evidence type="ECO:0000313" key="3">
    <source>
        <dbReference type="EMBL" id="SHE99170.1"/>
    </source>
</evidence>
<feature type="domain" description="Aminotransferase class V" evidence="2">
    <location>
        <begin position="22"/>
        <end position="354"/>
    </location>
</feature>
<dbReference type="EMBL" id="FQVB01000009">
    <property type="protein sequence ID" value="SHE99170.1"/>
    <property type="molecule type" value="Genomic_DNA"/>
</dbReference>
<dbReference type="Proteomes" id="UP000184076">
    <property type="component" value="Unassembled WGS sequence"/>
</dbReference>
<reference evidence="4" key="1">
    <citation type="submission" date="2016-11" db="EMBL/GenBank/DDBJ databases">
        <authorList>
            <person name="Varghese N."/>
            <person name="Submissions S."/>
        </authorList>
    </citation>
    <scope>NUCLEOTIDE SEQUENCE [LARGE SCALE GENOMIC DNA]</scope>
    <source>
        <strain evidence="4">DSM 9756</strain>
    </source>
</reference>
<name>A0A1M4Y0G7_9BACT</name>
<dbReference type="Gene3D" id="3.90.1150.10">
    <property type="entry name" value="Aspartate Aminotransferase, domain 1"/>
    <property type="match status" value="1"/>
</dbReference>
<dbReference type="Gene3D" id="3.40.640.10">
    <property type="entry name" value="Type I PLP-dependent aspartate aminotransferase-like (Major domain)"/>
    <property type="match status" value="1"/>
</dbReference>
<dbReference type="GO" id="GO:0016829">
    <property type="term" value="F:lyase activity"/>
    <property type="evidence" value="ECO:0007669"/>
    <property type="project" value="UniProtKB-KW"/>
</dbReference>
<dbReference type="STRING" id="1121391.SAMN02745206_01164"/>